<protein>
    <submittedName>
        <fullName evidence="1">Uncharacterized protein</fullName>
    </submittedName>
</protein>
<evidence type="ECO:0000313" key="1">
    <source>
        <dbReference type="EMBL" id="MBU2950217.1"/>
    </source>
</evidence>
<accession>A0ACC5U7B6</accession>
<evidence type="ECO:0000313" key="2">
    <source>
        <dbReference type="Proteomes" id="UP001647509"/>
    </source>
</evidence>
<proteinExistence type="predicted"/>
<dbReference type="Proteomes" id="UP001647509">
    <property type="component" value="Unassembled WGS sequence"/>
</dbReference>
<sequence length="445" mass="50959">MSELLYKPLFEVNLLHDYYLISSDGGSFFEKTKAEKEALIKTKLSQQTYNVTDFFGIEPTEATKKILSEYKLIYKKTTLGFLVGIEVMEELKLGAKVYKPRFELPDNLSLTFSINVVVTNFLSMTNISMRPTLPTIYYFTNKDKIEFVEAESSYKTLPISVEAEPYQNGIRYEMGALVKFGAGLREALEFTMTSSSNLSFWGKLNDKRYVTNADRVLLPAIFNYPVKKEQNITQLQVVLEDQDGNLIKSITKSSISPLQNVHLNFEFIDETIENPVAISEGFYNLKIKENGGSEISYSVYLNESLYVKNQLGIIDVRLDVTDSPFSLLDVDGYIKTRVENTGEYTSHPVYELRFKNRKTYWRYNKDPKFQAEDVSVDLNPHVVFEPVTKKIISKKPKGLTRALVPFISGANEKILPYPKTPSLKVEGRRMFSEIYINKSNRLVDS</sequence>
<reference evidence="1" key="1">
    <citation type="submission" date="2021-05" db="EMBL/GenBank/DDBJ databases">
        <title>Draft genomes of bacteria isolated from model marine particles.</title>
        <authorList>
            <person name="Datta M.S."/>
            <person name="Schwartzman J.A."/>
            <person name="Enke T.N."/>
            <person name="Saavedra J."/>
            <person name="Cermak N."/>
            <person name="Cordero O.X."/>
        </authorList>
    </citation>
    <scope>NUCLEOTIDE SEQUENCE</scope>
    <source>
        <strain evidence="1">I2M19</strain>
    </source>
</reference>
<name>A0ACC5U7B6_9FLAO</name>
<comment type="caution">
    <text evidence="1">The sequence shown here is derived from an EMBL/GenBank/DDBJ whole genome shotgun (WGS) entry which is preliminary data.</text>
</comment>
<keyword evidence="2" id="KW-1185">Reference proteome</keyword>
<organism evidence="1 2">
    <name type="scientific">Pseudotamlana agarivorans</name>
    <dbReference type="NCBI Taxonomy" id="481183"/>
    <lineage>
        <taxon>Bacteria</taxon>
        <taxon>Pseudomonadati</taxon>
        <taxon>Bacteroidota</taxon>
        <taxon>Flavobacteriia</taxon>
        <taxon>Flavobacteriales</taxon>
        <taxon>Flavobacteriaceae</taxon>
        <taxon>Pseudotamlana</taxon>
    </lineage>
</organism>
<gene>
    <name evidence="1" type="ORF">KO493_05875</name>
</gene>
<dbReference type="EMBL" id="JAHKPD010000011">
    <property type="protein sequence ID" value="MBU2950217.1"/>
    <property type="molecule type" value="Genomic_DNA"/>
</dbReference>